<dbReference type="SUPFAM" id="SSF54427">
    <property type="entry name" value="NTF2-like"/>
    <property type="match status" value="1"/>
</dbReference>
<proteinExistence type="predicted"/>
<comment type="caution">
    <text evidence="2">The sequence shown here is derived from an EMBL/GenBank/DDBJ whole genome shotgun (WGS) entry which is preliminary data.</text>
</comment>
<evidence type="ECO:0000313" key="2">
    <source>
        <dbReference type="EMBL" id="KAA9148629.1"/>
    </source>
</evidence>
<dbReference type="InterPro" id="IPR037401">
    <property type="entry name" value="SnoaL-like"/>
</dbReference>
<dbReference type="Gene3D" id="3.10.450.50">
    <property type="match status" value="1"/>
</dbReference>
<keyword evidence="3" id="KW-1185">Reference proteome</keyword>
<dbReference type="Proteomes" id="UP000319769">
    <property type="component" value="Unassembled WGS sequence"/>
</dbReference>
<dbReference type="CDD" id="cd00531">
    <property type="entry name" value="NTF2_like"/>
    <property type="match status" value="1"/>
</dbReference>
<protein>
    <submittedName>
        <fullName evidence="2">Nuclear transport factor 2 family protein</fullName>
    </submittedName>
</protein>
<accession>A0A5N0UKL9</accession>
<dbReference type="AlphaFoldDB" id="A0A5N0UKL9"/>
<dbReference type="Pfam" id="PF13577">
    <property type="entry name" value="SnoaL_4"/>
    <property type="match status" value="1"/>
</dbReference>
<dbReference type="OrthoDB" id="4941530at2"/>
<feature type="domain" description="SnoaL-like" evidence="1">
    <location>
        <begin position="10"/>
        <end position="117"/>
    </location>
</feature>
<gene>
    <name evidence="2" type="ORF">FPZ12_044725</name>
</gene>
<reference evidence="2" key="1">
    <citation type="submission" date="2019-09" db="EMBL/GenBank/DDBJ databases">
        <authorList>
            <person name="Teo W.F.A."/>
            <person name="Duangmal K."/>
        </authorList>
    </citation>
    <scope>NUCLEOTIDE SEQUENCE [LARGE SCALE GENOMIC DNA]</scope>
    <source>
        <strain evidence="2">K81G1</strain>
    </source>
</reference>
<dbReference type="RefSeq" id="WP_144761681.1">
    <property type="nucleotide sequence ID" value="NZ_VMNW02000167.1"/>
</dbReference>
<dbReference type="InterPro" id="IPR032710">
    <property type="entry name" value="NTF2-like_dom_sf"/>
</dbReference>
<name>A0A5N0UKL9_9PSEU</name>
<evidence type="ECO:0000259" key="1">
    <source>
        <dbReference type="Pfam" id="PF13577"/>
    </source>
</evidence>
<sequence>MNLEERVLRLEAAELARGLLNTYSHVLDDPRPETVAALFAEDAVLTTPSASVRGRAEIQAWYEKAFAADPSRKRHFLVHPRVTWLGDFRVRVESSFLFTGRADRRSVIGWGDYDDVIAVGGEPKFVRKDIVPSLATDLAAGWAL</sequence>
<dbReference type="EMBL" id="VMNW02000167">
    <property type="protein sequence ID" value="KAA9148629.1"/>
    <property type="molecule type" value="Genomic_DNA"/>
</dbReference>
<evidence type="ECO:0000313" key="3">
    <source>
        <dbReference type="Proteomes" id="UP000319769"/>
    </source>
</evidence>
<organism evidence="2 3">
    <name type="scientific">Amycolatopsis acidicola</name>
    <dbReference type="NCBI Taxonomy" id="2596893"/>
    <lineage>
        <taxon>Bacteria</taxon>
        <taxon>Bacillati</taxon>
        <taxon>Actinomycetota</taxon>
        <taxon>Actinomycetes</taxon>
        <taxon>Pseudonocardiales</taxon>
        <taxon>Pseudonocardiaceae</taxon>
        <taxon>Amycolatopsis</taxon>
    </lineage>
</organism>